<dbReference type="PANTHER" id="PTHR43606">
    <property type="entry name" value="PHOSPHATASE, PUTATIVE (AFU_ORTHOLOGUE AFUA_6G08710)-RELATED"/>
    <property type="match status" value="1"/>
</dbReference>
<gene>
    <name evidence="2" type="ORF">NZH93_46445</name>
</gene>
<dbReference type="PANTHER" id="PTHR43606:SF2">
    <property type="entry name" value="ALKALINE PHOSPHATASE FAMILY PROTEIN (AFU_ORTHOLOGUE AFUA_5G03860)"/>
    <property type="match status" value="1"/>
</dbReference>
<dbReference type="RefSeq" id="WP_259629765.1">
    <property type="nucleotide sequence ID" value="NZ_JANYMP010000044.1"/>
</dbReference>
<dbReference type="Pfam" id="PF16655">
    <property type="entry name" value="PhoD_N"/>
    <property type="match status" value="1"/>
</dbReference>
<dbReference type="InterPro" id="IPR032093">
    <property type="entry name" value="PhoD_N"/>
</dbReference>
<evidence type="ECO:0000259" key="1">
    <source>
        <dbReference type="Pfam" id="PF16655"/>
    </source>
</evidence>
<dbReference type="InterPro" id="IPR052900">
    <property type="entry name" value="Phospholipid_Metab_Enz"/>
</dbReference>
<reference evidence="2" key="1">
    <citation type="submission" date="2022-08" db="EMBL/GenBank/DDBJ databases">
        <authorList>
            <person name="Tistechok S."/>
            <person name="Samborskyy M."/>
            <person name="Roman I."/>
        </authorList>
    </citation>
    <scope>NUCLEOTIDE SEQUENCE</scope>
    <source>
        <strain evidence="2">DSM 103496</strain>
    </source>
</reference>
<protein>
    <submittedName>
        <fullName evidence="2">PhoD-like phosphatase N-terminal domain-containing protein</fullName>
    </submittedName>
</protein>
<dbReference type="Gene3D" id="2.60.40.380">
    <property type="entry name" value="Purple acid phosphatase-like, N-terminal"/>
    <property type="match status" value="1"/>
</dbReference>
<organism evidence="2 3">
    <name type="scientific">Umezawaea endophytica</name>
    <dbReference type="NCBI Taxonomy" id="1654476"/>
    <lineage>
        <taxon>Bacteria</taxon>
        <taxon>Bacillati</taxon>
        <taxon>Actinomycetota</taxon>
        <taxon>Actinomycetes</taxon>
        <taxon>Pseudonocardiales</taxon>
        <taxon>Pseudonocardiaceae</taxon>
        <taxon>Umezawaea</taxon>
    </lineage>
</organism>
<comment type="caution">
    <text evidence="2">The sequence shown here is derived from an EMBL/GenBank/DDBJ whole genome shotgun (WGS) entry which is preliminary data.</text>
</comment>
<keyword evidence="3" id="KW-1185">Reference proteome</keyword>
<proteinExistence type="predicted"/>
<name>A0A9X2VXP1_9PSEU</name>
<dbReference type="AlphaFoldDB" id="A0A9X2VXP1"/>
<feature type="domain" description="Phospholipase D N-terminal" evidence="1">
    <location>
        <begin position="13"/>
        <end position="100"/>
    </location>
</feature>
<evidence type="ECO:0000313" key="2">
    <source>
        <dbReference type="EMBL" id="MCS7484317.1"/>
    </source>
</evidence>
<dbReference type="EMBL" id="JANYMP010000044">
    <property type="protein sequence ID" value="MCS7484317.1"/>
    <property type="molecule type" value="Genomic_DNA"/>
</dbReference>
<sequence length="286" mass="31156">MSSPLDWQVSFDHGVASGDPWPDGVLLWTRVTTGLPVVSVTWEVSRTLTFERPVSAGMALATAGRDHTVKVPVTGLRPRTAYYYRFRVGGVVSETGRTTTAPHDECDLLRFGVLRGQAHAQLAQRSGLDAVLQVGSLPTDKRMLARHLANPDVRRLHAAHPVVVAGTAHLDWQPVRDGRRFRGLTFGRLVDVIVLDQRTGTDLEQREWLTEGVRDSDATWKLITANALDGDAVAEVLRETGEPNVVLISEAACEEDSGAVLEVTPAEVRVNGPEGRPIRVKPASTP</sequence>
<accession>A0A9X2VXP1</accession>
<dbReference type="Proteomes" id="UP001141259">
    <property type="component" value="Unassembled WGS sequence"/>
</dbReference>
<evidence type="ECO:0000313" key="3">
    <source>
        <dbReference type="Proteomes" id="UP001141259"/>
    </source>
</evidence>